<dbReference type="InterPro" id="IPR016024">
    <property type="entry name" value="ARM-type_fold"/>
</dbReference>
<dbReference type="GO" id="GO:1902749">
    <property type="term" value="P:regulation of cell cycle G2/M phase transition"/>
    <property type="evidence" value="ECO:0007669"/>
    <property type="project" value="TreeGrafter"/>
</dbReference>
<evidence type="ECO:0000259" key="9">
    <source>
        <dbReference type="PROSITE" id="PS50011"/>
    </source>
</evidence>
<evidence type="ECO:0000313" key="12">
    <source>
        <dbReference type="EMBL" id="CAF3790364.1"/>
    </source>
</evidence>
<keyword evidence="2" id="KW-0808">Transferase</keyword>
<name>A0A814ES28_9BILA</name>
<comment type="caution">
    <text evidence="10">The sequence shown here is derived from an EMBL/GenBank/DDBJ whole genome shotgun (WGS) entry which is preliminary data.</text>
</comment>
<keyword evidence="4" id="KW-0418">Kinase</keyword>
<dbReference type="GO" id="GO:0004674">
    <property type="term" value="F:protein serine/threonine kinase activity"/>
    <property type="evidence" value="ECO:0007669"/>
    <property type="project" value="TreeGrafter"/>
</dbReference>
<dbReference type="Proteomes" id="UP000663842">
    <property type="component" value="Unassembled WGS sequence"/>
</dbReference>
<dbReference type="SUPFAM" id="SSF56112">
    <property type="entry name" value="Protein kinase-like (PK-like)"/>
    <property type="match status" value="1"/>
</dbReference>
<evidence type="ECO:0000256" key="2">
    <source>
        <dbReference type="ARBA" id="ARBA00022679"/>
    </source>
</evidence>
<dbReference type="SUPFAM" id="SSF48371">
    <property type="entry name" value="ARM repeat"/>
    <property type="match status" value="1"/>
</dbReference>
<keyword evidence="8" id="KW-1133">Transmembrane helix</keyword>
<feature type="region of interest" description="Disordered" evidence="7">
    <location>
        <begin position="321"/>
        <end position="342"/>
    </location>
</feature>
<feature type="compositionally biased region" description="Low complexity" evidence="7">
    <location>
        <begin position="922"/>
        <end position="936"/>
    </location>
</feature>
<dbReference type="InterPro" id="IPR017441">
    <property type="entry name" value="Protein_kinase_ATP_BS"/>
</dbReference>
<feature type="transmembrane region" description="Helical" evidence="8">
    <location>
        <begin position="1098"/>
        <end position="1120"/>
    </location>
</feature>
<evidence type="ECO:0000256" key="8">
    <source>
        <dbReference type="SAM" id="Phobius"/>
    </source>
</evidence>
<dbReference type="PROSITE" id="PS50011">
    <property type="entry name" value="PROTEIN_KINASE_DOM"/>
    <property type="match status" value="1"/>
</dbReference>
<dbReference type="Proteomes" id="UP000663856">
    <property type="component" value="Unassembled WGS sequence"/>
</dbReference>
<feature type="region of interest" description="Disordered" evidence="7">
    <location>
        <begin position="903"/>
        <end position="940"/>
    </location>
</feature>
<keyword evidence="8" id="KW-0472">Membrane</keyword>
<dbReference type="EMBL" id="CAJOBF010001053">
    <property type="protein sequence ID" value="CAF3906603.1"/>
    <property type="molecule type" value="Genomic_DNA"/>
</dbReference>
<evidence type="ECO:0000256" key="3">
    <source>
        <dbReference type="ARBA" id="ARBA00022741"/>
    </source>
</evidence>
<dbReference type="InterPro" id="IPR011989">
    <property type="entry name" value="ARM-like"/>
</dbReference>
<dbReference type="Gene3D" id="1.25.10.10">
    <property type="entry name" value="Leucine-rich Repeat Variant"/>
    <property type="match status" value="1"/>
</dbReference>
<gene>
    <name evidence="10" type="ORF">CJN711_LOCUS965</name>
    <name evidence="12" type="ORF">GIL414_LOCUS514</name>
    <name evidence="13" type="ORF">UXM345_LOCUS10838</name>
    <name evidence="11" type="ORF">WKI299_LOCUS678</name>
</gene>
<evidence type="ECO:0000256" key="7">
    <source>
        <dbReference type="SAM" id="MobiDB-lite"/>
    </source>
</evidence>
<dbReference type="EMBL" id="CAJNOV010000065">
    <property type="protein sequence ID" value="CAF0972961.1"/>
    <property type="molecule type" value="Genomic_DNA"/>
</dbReference>
<dbReference type="InterPro" id="IPR011009">
    <property type="entry name" value="Kinase-like_dom_sf"/>
</dbReference>
<dbReference type="SMART" id="SM00185">
    <property type="entry name" value="ARM"/>
    <property type="match status" value="4"/>
</dbReference>
<feature type="region of interest" description="Disordered" evidence="7">
    <location>
        <begin position="813"/>
        <end position="865"/>
    </location>
</feature>
<feature type="domain" description="Protein kinase" evidence="9">
    <location>
        <begin position="489"/>
        <end position="755"/>
    </location>
</feature>
<dbReference type="InterPro" id="IPR000225">
    <property type="entry name" value="Armadillo"/>
</dbReference>
<dbReference type="AlphaFoldDB" id="A0A814ES28"/>
<evidence type="ECO:0000313" key="13">
    <source>
        <dbReference type="EMBL" id="CAF3906603.1"/>
    </source>
</evidence>
<keyword evidence="3 6" id="KW-0547">Nucleotide-binding</keyword>
<dbReference type="PROSITE" id="PS00107">
    <property type="entry name" value="PROTEIN_KINASE_ATP"/>
    <property type="match status" value="1"/>
</dbReference>
<reference evidence="10" key="1">
    <citation type="submission" date="2021-02" db="EMBL/GenBank/DDBJ databases">
        <authorList>
            <person name="Nowell W R."/>
        </authorList>
    </citation>
    <scope>NUCLEOTIDE SEQUENCE</scope>
</reference>
<evidence type="ECO:0000256" key="4">
    <source>
        <dbReference type="ARBA" id="ARBA00022777"/>
    </source>
</evidence>
<evidence type="ECO:0000313" key="11">
    <source>
        <dbReference type="EMBL" id="CAF1931852.1"/>
    </source>
</evidence>
<dbReference type="PANTHER" id="PTHR43671">
    <property type="entry name" value="SERINE/THREONINE-PROTEIN KINASE NEK"/>
    <property type="match status" value="1"/>
</dbReference>
<evidence type="ECO:0000313" key="10">
    <source>
        <dbReference type="EMBL" id="CAF0972961.1"/>
    </source>
</evidence>
<accession>A0A814ES28</accession>
<feature type="compositionally biased region" description="Polar residues" evidence="7">
    <location>
        <begin position="321"/>
        <end position="335"/>
    </location>
</feature>
<evidence type="ECO:0000313" key="14">
    <source>
        <dbReference type="Proteomes" id="UP000663855"/>
    </source>
</evidence>
<dbReference type="EMBL" id="CAJNRF010000043">
    <property type="protein sequence ID" value="CAF1931852.1"/>
    <property type="molecule type" value="Genomic_DNA"/>
</dbReference>
<proteinExistence type="inferred from homology"/>
<comment type="similarity">
    <text evidence="1">Belongs to the protein kinase superfamily. NEK Ser/Thr protein kinase family. NIMA subfamily.</text>
</comment>
<evidence type="ECO:0000256" key="1">
    <source>
        <dbReference type="ARBA" id="ARBA00010886"/>
    </source>
</evidence>
<evidence type="ECO:0000256" key="6">
    <source>
        <dbReference type="PROSITE-ProRule" id="PRU10141"/>
    </source>
</evidence>
<dbReference type="Pfam" id="PF00069">
    <property type="entry name" value="Pkinase"/>
    <property type="match status" value="1"/>
</dbReference>
<keyword evidence="8" id="KW-0812">Transmembrane</keyword>
<dbReference type="FunFam" id="1.10.510.10:FF:000571">
    <property type="entry name" value="Maternal embryonic leucine zipper kinase"/>
    <property type="match status" value="1"/>
</dbReference>
<dbReference type="Proteomes" id="UP000663855">
    <property type="component" value="Unassembled WGS sequence"/>
</dbReference>
<dbReference type="PANTHER" id="PTHR43671:SF92">
    <property type="entry name" value="SERINE_THREONINE-PROTEIN KINASE NEK10"/>
    <property type="match status" value="1"/>
</dbReference>
<dbReference type="Proteomes" id="UP000681720">
    <property type="component" value="Unassembled WGS sequence"/>
</dbReference>
<dbReference type="InterPro" id="IPR050660">
    <property type="entry name" value="NEK_Ser/Thr_kinase"/>
</dbReference>
<dbReference type="InterPro" id="IPR008266">
    <property type="entry name" value="Tyr_kinase_AS"/>
</dbReference>
<sequence>MASNERAKRDTTDRNLLNKILNDLERSDKTDNQRLEDKALDDFQSKFSSKAKFSSNLEHKQFANISRFIIKKKLLNPANKLCSLSVFYCLRILLRDPEYQLIFVKENGMIGLKNQMDLYLNIHSADQCDSSSSSSSEVNLIACKVLGHMLNILLKLIMHTPNHVEREYIVSSEIIESITRLLNNTQDLSVLQSILRLLINMIDQTELYVNEMIKSEAIDSLLQILLYKDLEVKQLSLQLISNFLGHPEGRKCISRIPNDFLDAFTSHLSHNNVKVLDHAIWCLTHCAENEDNRRRIRLTGAIPLLLSLLDNGNRFFDFAVPSTNNNQRQSGQSSKRNTRDDAETVSRFDQLFDMESACCTCLAELSYDYTNGQTVIERNGIYILAILLFSESEDVQRLEKFNHLQRTVFRTLRYLFSLNKNRDQYRRLFPTKIFELFLIVGNFQRDLNAYKPITDAWNSIPIDDLNKIKLERLQSLNPKQEPTRFIRDFGVYECLGSGAFGSVYRVARRGTTTMYALKEIDNRSIATDTDRSLGQKINEVKIIREEMRHPNIVSYYRIFAENDKLYIVMELIAGSSLQDYLSLLKETKRSMTEEHIWSVFVQLILALRYLHKEKTIVHRDLTANNIMLDDEYRVKITDFGLAKLRDTNCSKMNSAVGTLYYACPEIIQHQPYNEKADIWSLGCVLYHMLTLAPPFYTSNILLLASKICSGEYDETPLKFYSDRIRQIIIECLSIDPQRRPDICSVAILCTEQIMLYTDRSCTTIQTLEKRLRQQDHHREFDLIRQQSQQLQQQSCLSGSSTKESLVGNSGGIADVSFDGADGQHDVSKPDAFSPVSDCETPDTPAKEFTYSNAPQPPSGPIRPNNIRRRYASEQSLNSNETRSPELSNTSLESNYDSINLVQQHVPPTSGSSNMERKQSPFTRSRQTSSGSISISQRRLRPTDPVSQLLDIVHKLVYISFVPSNTNNNKYRRLIDRYRTFLFSKASSQNLKSELSKLSNHLTDCIEFDSGFGRQGIGLQSLANSSRSSSPSPSNLKNVDLSISDSSGSVTYEQMMTYIEQYLQETDYYKDTSMSASPISNFKTLNSYEIAEEWSKRSFVLNIITTILMFSITITVALLHYDYEQRTAGFHVNQAHTTEAYIPWQPGC</sequence>
<feature type="compositionally biased region" description="Polar residues" evidence="7">
    <location>
        <begin position="903"/>
        <end position="913"/>
    </location>
</feature>
<feature type="binding site" evidence="6">
    <location>
        <position position="518"/>
    </location>
    <ligand>
        <name>ATP</name>
        <dbReference type="ChEBI" id="CHEBI:30616"/>
    </ligand>
</feature>
<dbReference type="PROSITE" id="PS00109">
    <property type="entry name" value="PROTEIN_KINASE_TYR"/>
    <property type="match status" value="1"/>
</dbReference>
<organism evidence="10 14">
    <name type="scientific">Rotaria magnacalcarata</name>
    <dbReference type="NCBI Taxonomy" id="392030"/>
    <lineage>
        <taxon>Eukaryota</taxon>
        <taxon>Metazoa</taxon>
        <taxon>Spiralia</taxon>
        <taxon>Gnathifera</taxon>
        <taxon>Rotifera</taxon>
        <taxon>Eurotatoria</taxon>
        <taxon>Bdelloidea</taxon>
        <taxon>Philodinida</taxon>
        <taxon>Philodinidae</taxon>
        <taxon>Rotaria</taxon>
    </lineage>
</organism>
<protein>
    <recommendedName>
        <fullName evidence="9">Protein kinase domain-containing protein</fullName>
    </recommendedName>
</protein>
<dbReference type="Gene3D" id="1.10.510.10">
    <property type="entry name" value="Transferase(Phosphotransferase) domain 1"/>
    <property type="match status" value="1"/>
</dbReference>
<dbReference type="GO" id="GO:0005524">
    <property type="term" value="F:ATP binding"/>
    <property type="evidence" value="ECO:0007669"/>
    <property type="project" value="UniProtKB-UniRule"/>
</dbReference>
<dbReference type="InterPro" id="IPR000719">
    <property type="entry name" value="Prot_kinase_dom"/>
</dbReference>
<keyword evidence="5 6" id="KW-0067">ATP-binding</keyword>
<dbReference type="EMBL" id="CAJOBJ010000060">
    <property type="protein sequence ID" value="CAF3790364.1"/>
    <property type="molecule type" value="Genomic_DNA"/>
</dbReference>
<evidence type="ECO:0000256" key="5">
    <source>
        <dbReference type="ARBA" id="ARBA00022840"/>
    </source>
</evidence>